<dbReference type="STRING" id="1235802.C823_01475"/>
<keyword evidence="2" id="KW-1133">Transmembrane helix</keyword>
<feature type="transmembrane region" description="Helical" evidence="2">
    <location>
        <begin position="12"/>
        <end position="32"/>
    </location>
</feature>
<keyword evidence="4" id="KW-1185">Reference proteome</keyword>
<proteinExistence type="predicted"/>
<dbReference type="HOGENOM" id="CLU_1913901_0_0_9"/>
<evidence type="ECO:0000256" key="1">
    <source>
        <dbReference type="SAM" id="MobiDB-lite"/>
    </source>
</evidence>
<protein>
    <submittedName>
        <fullName evidence="3">Uncharacterized protein</fullName>
    </submittedName>
</protein>
<organism evidence="3 4">
    <name type="scientific">Eubacterium plexicaudatum ASF492</name>
    <dbReference type="NCBI Taxonomy" id="1235802"/>
    <lineage>
        <taxon>Bacteria</taxon>
        <taxon>Bacillati</taxon>
        <taxon>Bacillota</taxon>
        <taxon>Clostridia</taxon>
        <taxon>Eubacteriales</taxon>
        <taxon>Eubacteriaceae</taxon>
        <taxon>Eubacterium</taxon>
    </lineage>
</organism>
<evidence type="ECO:0000256" key="2">
    <source>
        <dbReference type="SAM" id="Phobius"/>
    </source>
</evidence>
<accession>N2AUW6</accession>
<feature type="region of interest" description="Disordered" evidence="1">
    <location>
        <begin position="60"/>
        <end position="106"/>
    </location>
</feature>
<dbReference type="PATRIC" id="fig|1235802.3.peg.1570"/>
<dbReference type="AlphaFoldDB" id="N2AUW6"/>
<keyword evidence="2" id="KW-0472">Membrane</keyword>
<name>N2AUW6_9FIRM</name>
<feature type="compositionally biased region" description="Basic and acidic residues" evidence="1">
    <location>
        <begin position="70"/>
        <end position="84"/>
    </location>
</feature>
<gene>
    <name evidence="3" type="ORF">C823_01475</name>
</gene>
<dbReference type="Proteomes" id="UP000012589">
    <property type="component" value="Unassembled WGS sequence"/>
</dbReference>
<evidence type="ECO:0000313" key="4">
    <source>
        <dbReference type="Proteomes" id="UP000012589"/>
    </source>
</evidence>
<feature type="compositionally biased region" description="Acidic residues" evidence="1">
    <location>
        <begin position="60"/>
        <end position="69"/>
    </location>
</feature>
<comment type="caution">
    <text evidence="3">The sequence shown here is derived from an EMBL/GenBank/DDBJ whole genome shotgun (WGS) entry which is preliminary data.</text>
</comment>
<dbReference type="EMBL" id="AQFT01000041">
    <property type="protein sequence ID" value="EMZ33057.1"/>
    <property type="molecule type" value="Genomic_DNA"/>
</dbReference>
<keyword evidence="2" id="KW-0812">Transmembrane</keyword>
<evidence type="ECO:0000313" key="3">
    <source>
        <dbReference type="EMBL" id="EMZ33057.1"/>
    </source>
</evidence>
<reference evidence="3 4" key="1">
    <citation type="journal article" date="2014" name="Genome Announc.">
        <title>Draft genome sequences of the altered schaedler flora, a defined bacterial community from gnotobiotic mice.</title>
        <authorList>
            <person name="Wannemuehler M.J."/>
            <person name="Overstreet A.M."/>
            <person name="Ward D.V."/>
            <person name="Phillips G.J."/>
        </authorList>
    </citation>
    <scope>NUCLEOTIDE SEQUENCE [LARGE SCALE GENOMIC DNA]</scope>
    <source>
        <strain evidence="3 4">ASF492</strain>
    </source>
</reference>
<sequence>MFDQILTLAMSYIQLITAALIFIVAVLQLVHIGQTRRINKRLSRAGHWLQRYLSVVLHEDADEEMDTEETDIKEGMNADTKEAETEQEEEVQLSAGQPLRSRQEENMRVTLAHKKVKKEEELLDTVLQEIFD</sequence>